<dbReference type="SUPFAM" id="SSF54593">
    <property type="entry name" value="Glyoxalase/Bleomycin resistance protein/Dihydroxybiphenyl dioxygenase"/>
    <property type="match status" value="1"/>
</dbReference>
<dbReference type="EC" id="4.4.1.5" evidence="3"/>
<evidence type="ECO:0000313" key="18">
    <source>
        <dbReference type="Proteomes" id="UP001163823"/>
    </source>
</evidence>
<evidence type="ECO:0000256" key="11">
    <source>
        <dbReference type="ARBA" id="ARBA00032460"/>
    </source>
</evidence>
<evidence type="ECO:0000256" key="6">
    <source>
        <dbReference type="ARBA" id="ARBA00022833"/>
    </source>
</evidence>
<dbReference type="Proteomes" id="UP001163823">
    <property type="component" value="Chromosome 12"/>
</dbReference>
<feature type="compositionally biased region" description="Polar residues" evidence="15">
    <location>
        <begin position="9"/>
        <end position="18"/>
    </location>
</feature>
<feature type="binding site" evidence="14">
    <location>
        <position position="96"/>
    </location>
    <ligand>
        <name>Zn(2+)</name>
        <dbReference type="ChEBI" id="CHEBI:29105"/>
        <note>ligand shared between dimeric partners</note>
    </ligand>
</feature>
<name>A0AAD7PAM4_QUISA</name>
<comment type="pathway">
    <text evidence="1">Secondary metabolite metabolism; methylglyoxal degradation; (R)-lactate from methylglyoxal: step 1/2.</text>
</comment>
<dbReference type="Gene3D" id="3.10.180.10">
    <property type="entry name" value="2,3-Dihydroxybiphenyl 1,2-Dioxygenase, domain 1"/>
    <property type="match status" value="1"/>
</dbReference>
<feature type="binding site" evidence="14">
    <location>
        <position position="124"/>
    </location>
    <ligand>
        <name>Zn(2+)</name>
        <dbReference type="ChEBI" id="CHEBI:29105"/>
        <note>ligand shared between dimeric partners</note>
    </ligand>
</feature>
<keyword evidence="5 14" id="KW-0479">Metal-binding</keyword>
<proteinExistence type="inferred from homology"/>
<dbReference type="InterPro" id="IPR037523">
    <property type="entry name" value="VOC_core"/>
</dbReference>
<comment type="similarity">
    <text evidence="2">Belongs to the glyoxalase I family.</text>
</comment>
<dbReference type="PROSITE" id="PS00934">
    <property type="entry name" value="GLYOXALASE_I_1"/>
    <property type="match status" value="1"/>
</dbReference>
<evidence type="ECO:0000256" key="7">
    <source>
        <dbReference type="ARBA" id="ARBA00023239"/>
    </source>
</evidence>
<evidence type="ECO:0000259" key="16">
    <source>
        <dbReference type="PROSITE" id="PS51819"/>
    </source>
</evidence>
<dbReference type="PANTHER" id="PTHR10374:SF30">
    <property type="entry name" value="LACTOYLGLUTATHIONE LYASE"/>
    <property type="match status" value="1"/>
</dbReference>
<evidence type="ECO:0000256" key="10">
    <source>
        <dbReference type="ARBA" id="ARBA00030892"/>
    </source>
</evidence>
<comment type="catalytic activity">
    <reaction evidence="13">
        <text>(R)-S-lactoylglutathione = methylglyoxal + glutathione</text>
        <dbReference type="Rhea" id="RHEA:19069"/>
        <dbReference type="ChEBI" id="CHEBI:17158"/>
        <dbReference type="ChEBI" id="CHEBI:57474"/>
        <dbReference type="ChEBI" id="CHEBI:57925"/>
        <dbReference type="EC" id="4.4.1.5"/>
    </reaction>
</comment>
<dbReference type="Pfam" id="PF00903">
    <property type="entry name" value="Glyoxalase"/>
    <property type="match status" value="1"/>
</dbReference>
<dbReference type="NCBIfam" id="TIGR00068">
    <property type="entry name" value="glyox_I"/>
    <property type="match status" value="1"/>
</dbReference>
<evidence type="ECO:0000256" key="2">
    <source>
        <dbReference type="ARBA" id="ARBA00010363"/>
    </source>
</evidence>
<protein>
    <recommendedName>
        <fullName evidence="4">Lactoylglutathione lyase</fullName>
        <ecNumber evidence="3">4.4.1.5</ecNumber>
    </recommendedName>
    <alternativeName>
        <fullName evidence="10">Aldoketomutase</fullName>
    </alternativeName>
    <alternativeName>
        <fullName evidence="9">Glyoxalase I</fullName>
    </alternativeName>
    <alternativeName>
        <fullName evidence="8">Ketone-aldehyde mutase</fullName>
    </alternativeName>
    <alternativeName>
        <fullName evidence="11">Methylglyoxalase</fullName>
    </alternativeName>
    <alternativeName>
        <fullName evidence="12">S-D-lactoylglutathione methylglyoxal lyase</fullName>
    </alternativeName>
</protein>
<evidence type="ECO:0000256" key="14">
    <source>
        <dbReference type="PIRSR" id="PIRSR604361-3"/>
    </source>
</evidence>
<evidence type="ECO:0000313" key="17">
    <source>
        <dbReference type="EMBL" id="KAJ7948237.1"/>
    </source>
</evidence>
<comment type="caution">
    <text evidence="17">The sequence shown here is derived from an EMBL/GenBank/DDBJ whole genome shotgun (WGS) entry which is preliminary data.</text>
</comment>
<comment type="cofactor">
    <cofactor evidence="14">
        <name>Zn(2+)</name>
        <dbReference type="ChEBI" id="CHEBI:29105"/>
    </cofactor>
    <text evidence="14">Binds 1 zinc ion per subunit. In the homodimer, two zinc ions are bound between subunits.</text>
</comment>
<feature type="binding site" evidence="14">
    <location>
        <position position="30"/>
    </location>
    <ligand>
        <name>Zn(2+)</name>
        <dbReference type="ChEBI" id="CHEBI:29105"/>
        <note>ligand shared between dimeric partners</note>
    </ligand>
</feature>
<accession>A0AAD7PAM4</accession>
<keyword evidence="18" id="KW-1185">Reference proteome</keyword>
<dbReference type="PANTHER" id="PTHR10374">
    <property type="entry name" value="LACTOYLGLUTATHIONE LYASE GLYOXALASE I"/>
    <property type="match status" value="1"/>
</dbReference>
<dbReference type="KEGG" id="qsa:O6P43_028747"/>
<dbReference type="GO" id="GO:0046872">
    <property type="term" value="F:metal ion binding"/>
    <property type="evidence" value="ECO:0007669"/>
    <property type="project" value="UniProtKB-KW"/>
</dbReference>
<dbReference type="AlphaFoldDB" id="A0AAD7PAM4"/>
<feature type="region of interest" description="Disordered" evidence="15">
    <location>
        <begin position="1"/>
        <end position="22"/>
    </location>
</feature>
<feature type="domain" description="VOC" evidence="16">
    <location>
        <begin position="27"/>
        <end position="154"/>
    </location>
</feature>
<evidence type="ECO:0000256" key="4">
    <source>
        <dbReference type="ARBA" id="ARBA00018701"/>
    </source>
</evidence>
<reference evidence="17" key="1">
    <citation type="journal article" date="2023" name="Science">
        <title>Elucidation of the pathway for biosynthesis of saponin adjuvants from the soapbark tree.</title>
        <authorList>
            <person name="Reed J."/>
            <person name="Orme A."/>
            <person name="El-Demerdash A."/>
            <person name="Owen C."/>
            <person name="Martin L.B.B."/>
            <person name="Misra R.C."/>
            <person name="Kikuchi S."/>
            <person name="Rejzek M."/>
            <person name="Martin A.C."/>
            <person name="Harkess A."/>
            <person name="Leebens-Mack J."/>
            <person name="Louveau T."/>
            <person name="Stephenson M.J."/>
            <person name="Osbourn A."/>
        </authorList>
    </citation>
    <scope>NUCLEOTIDE SEQUENCE</scope>
    <source>
        <strain evidence="17">S10</strain>
    </source>
</reference>
<dbReference type="InterPro" id="IPR004360">
    <property type="entry name" value="Glyas_Fos-R_dOase_dom"/>
</dbReference>
<evidence type="ECO:0000256" key="13">
    <source>
        <dbReference type="ARBA" id="ARBA00048273"/>
    </source>
</evidence>
<evidence type="ECO:0000256" key="8">
    <source>
        <dbReference type="ARBA" id="ARBA00030291"/>
    </source>
</evidence>
<evidence type="ECO:0000256" key="3">
    <source>
        <dbReference type="ARBA" id="ARBA00012081"/>
    </source>
</evidence>
<dbReference type="EMBL" id="JARAOO010000012">
    <property type="protein sequence ID" value="KAJ7948237.1"/>
    <property type="molecule type" value="Genomic_DNA"/>
</dbReference>
<dbReference type="InterPro" id="IPR029068">
    <property type="entry name" value="Glyas_Bleomycin-R_OHBP_Dase"/>
</dbReference>
<evidence type="ECO:0000256" key="15">
    <source>
        <dbReference type="SAM" id="MobiDB-lite"/>
    </source>
</evidence>
<organism evidence="17 18">
    <name type="scientific">Quillaja saponaria</name>
    <name type="common">Soap bark tree</name>
    <dbReference type="NCBI Taxonomy" id="32244"/>
    <lineage>
        <taxon>Eukaryota</taxon>
        <taxon>Viridiplantae</taxon>
        <taxon>Streptophyta</taxon>
        <taxon>Embryophyta</taxon>
        <taxon>Tracheophyta</taxon>
        <taxon>Spermatophyta</taxon>
        <taxon>Magnoliopsida</taxon>
        <taxon>eudicotyledons</taxon>
        <taxon>Gunneridae</taxon>
        <taxon>Pentapetalae</taxon>
        <taxon>rosids</taxon>
        <taxon>fabids</taxon>
        <taxon>Fabales</taxon>
        <taxon>Quillajaceae</taxon>
        <taxon>Quillaja</taxon>
    </lineage>
</organism>
<dbReference type="PROSITE" id="PS51819">
    <property type="entry name" value="VOC"/>
    <property type="match status" value="1"/>
</dbReference>
<dbReference type="InterPro" id="IPR004361">
    <property type="entry name" value="Glyoxalase_1"/>
</dbReference>
<dbReference type="InterPro" id="IPR018146">
    <property type="entry name" value="Glyoxalase_1_CS"/>
</dbReference>
<evidence type="ECO:0000256" key="1">
    <source>
        <dbReference type="ARBA" id="ARBA00005008"/>
    </source>
</evidence>
<gene>
    <name evidence="17" type="ORF">O6P43_028747</name>
</gene>
<keyword evidence="7 17" id="KW-0456">Lyase</keyword>
<evidence type="ECO:0000256" key="12">
    <source>
        <dbReference type="ARBA" id="ARBA00033298"/>
    </source>
</evidence>
<keyword evidence="6 14" id="KW-0862">Zinc</keyword>
<dbReference type="CDD" id="cd07233">
    <property type="entry name" value="GlxI_Zn"/>
    <property type="match status" value="1"/>
</dbReference>
<dbReference type="GO" id="GO:0004462">
    <property type="term" value="F:lactoylglutathione lyase activity"/>
    <property type="evidence" value="ECO:0007669"/>
    <property type="project" value="UniProtKB-EC"/>
</dbReference>
<sequence length="154" mass="17446">MAAEPKESAANNPGLQTTPDEDTKGYYVQQIMLRIKDPKVSLEFYSRVLGMSLLKRFDITPLNYSVYFLGYEDASSAPANPVDRTNWAFRHKASIELAHNWGTESDPNFKGYHDGNSEPQSFGHIGIIVDDVFKACERFEHLGVEFISKPDDRK</sequence>
<evidence type="ECO:0000256" key="9">
    <source>
        <dbReference type="ARBA" id="ARBA00030537"/>
    </source>
</evidence>
<evidence type="ECO:0000256" key="5">
    <source>
        <dbReference type="ARBA" id="ARBA00022723"/>
    </source>
</evidence>